<dbReference type="AlphaFoldDB" id="A0AAV1CVV9"/>
<dbReference type="EMBL" id="OX459120">
    <property type="protein sequence ID" value="CAI9099288.1"/>
    <property type="molecule type" value="Genomic_DNA"/>
</dbReference>
<dbReference type="Proteomes" id="UP001161247">
    <property type="component" value="Chromosome 3"/>
</dbReference>
<gene>
    <name evidence="1" type="ORF">OLC1_LOCUS9340</name>
</gene>
<sequence>MRDALDQILQTPVHKTSKQTSRNRSINEKHGNCFGSCGANWCETEKWFLVRPNNCYQFCSRKTSNFHIGKCSGTSNSNRISLGTFVFKNLLDIRWQKLADIRFVVFTSFLRKSRMYGEAGGVPADIGALLIRGKHNYGTANDFAIARLIRGQTKFFYPCRAAFATSHGIHFGQAKPLSQPWKTSRIHGANNSTLREKDRSPLNFQGFDRTHHFKSHDHEFEKFIDQAELEPNFRF</sequence>
<evidence type="ECO:0000313" key="1">
    <source>
        <dbReference type="EMBL" id="CAI9099288.1"/>
    </source>
</evidence>
<proteinExistence type="predicted"/>
<organism evidence="1 2">
    <name type="scientific">Oldenlandia corymbosa var. corymbosa</name>
    <dbReference type="NCBI Taxonomy" id="529605"/>
    <lineage>
        <taxon>Eukaryota</taxon>
        <taxon>Viridiplantae</taxon>
        <taxon>Streptophyta</taxon>
        <taxon>Embryophyta</taxon>
        <taxon>Tracheophyta</taxon>
        <taxon>Spermatophyta</taxon>
        <taxon>Magnoliopsida</taxon>
        <taxon>eudicotyledons</taxon>
        <taxon>Gunneridae</taxon>
        <taxon>Pentapetalae</taxon>
        <taxon>asterids</taxon>
        <taxon>lamiids</taxon>
        <taxon>Gentianales</taxon>
        <taxon>Rubiaceae</taxon>
        <taxon>Rubioideae</taxon>
        <taxon>Spermacoceae</taxon>
        <taxon>Hedyotis-Oldenlandia complex</taxon>
        <taxon>Oldenlandia</taxon>
    </lineage>
</organism>
<evidence type="ECO:0000313" key="2">
    <source>
        <dbReference type="Proteomes" id="UP001161247"/>
    </source>
</evidence>
<accession>A0AAV1CVV9</accession>
<keyword evidence="2" id="KW-1185">Reference proteome</keyword>
<protein>
    <submittedName>
        <fullName evidence="1">OLC1v1036076C1</fullName>
    </submittedName>
</protein>
<reference evidence="1" key="1">
    <citation type="submission" date="2023-03" db="EMBL/GenBank/DDBJ databases">
        <authorList>
            <person name="Julca I."/>
        </authorList>
    </citation>
    <scope>NUCLEOTIDE SEQUENCE</scope>
</reference>
<name>A0AAV1CVV9_OLDCO</name>